<evidence type="ECO:0000313" key="2">
    <source>
        <dbReference type="EMBL" id="MEA5455839.1"/>
    </source>
</evidence>
<feature type="domain" description="Histidine kinase/HSP90-like ATPase" evidence="1">
    <location>
        <begin position="13"/>
        <end position="135"/>
    </location>
</feature>
<protein>
    <submittedName>
        <fullName evidence="2">ATP-binding protein</fullName>
    </submittedName>
</protein>
<dbReference type="Gene3D" id="3.30.565.10">
    <property type="entry name" value="Histidine kinase-like ATPase, C-terminal domain"/>
    <property type="match status" value="1"/>
</dbReference>
<dbReference type="GO" id="GO:0005524">
    <property type="term" value="F:ATP binding"/>
    <property type="evidence" value="ECO:0007669"/>
    <property type="project" value="UniProtKB-KW"/>
</dbReference>
<gene>
    <name evidence="2" type="ORF">SPF06_13980</name>
</gene>
<proteinExistence type="predicted"/>
<name>A0ABU5T823_9MICC</name>
<organism evidence="2 3">
    <name type="scientific">Sinomonas terricola</name>
    <dbReference type="NCBI Taxonomy" id="3110330"/>
    <lineage>
        <taxon>Bacteria</taxon>
        <taxon>Bacillati</taxon>
        <taxon>Actinomycetota</taxon>
        <taxon>Actinomycetes</taxon>
        <taxon>Micrococcales</taxon>
        <taxon>Micrococcaceae</taxon>
        <taxon>Sinomonas</taxon>
    </lineage>
</organism>
<evidence type="ECO:0000313" key="3">
    <source>
        <dbReference type="Proteomes" id="UP001304769"/>
    </source>
</evidence>
<dbReference type="Pfam" id="PF13581">
    <property type="entry name" value="HATPase_c_2"/>
    <property type="match status" value="1"/>
</dbReference>
<keyword evidence="2" id="KW-0067">ATP-binding</keyword>
<evidence type="ECO:0000259" key="1">
    <source>
        <dbReference type="Pfam" id="PF13581"/>
    </source>
</evidence>
<dbReference type="EMBL" id="JAYGGQ010000011">
    <property type="protein sequence ID" value="MEA5455839.1"/>
    <property type="molecule type" value="Genomic_DNA"/>
</dbReference>
<dbReference type="RefSeq" id="WP_323279729.1">
    <property type="nucleotide sequence ID" value="NZ_JAYGGQ010000011.1"/>
</dbReference>
<comment type="caution">
    <text evidence="2">The sequence shown here is derived from an EMBL/GenBank/DDBJ whole genome shotgun (WGS) entry which is preliminary data.</text>
</comment>
<keyword evidence="2" id="KW-0547">Nucleotide-binding</keyword>
<dbReference type="InterPro" id="IPR036890">
    <property type="entry name" value="HATPase_C_sf"/>
</dbReference>
<dbReference type="Proteomes" id="UP001304769">
    <property type="component" value="Unassembled WGS sequence"/>
</dbReference>
<dbReference type="SUPFAM" id="SSF55874">
    <property type="entry name" value="ATPase domain of HSP90 chaperone/DNA topoisomerase II/histidine kinase"/>
    <property type="match status" value="1"/>
</dbReference>
<sequence>MRDLLAQGHVRGSATPRIVDAVQDELARVWTDAMVINLGDRLPFELAVIEVVTNTVKHARPPGGEVELDLEVEIRPDLLLARLFELGAWPAIIPEGSGEMPNPEAEAGRGLALARQLLTTITCERRDDGNVWTLTLRPEHEAE</sequence>
<keyword evidence="3" id="KW-1185">Reference proteome</keyword>
<reference evidence="2 3" key="1">
    <citation type="submission" date="2023-12" db="EMBL/GenBank/DDBJ databases">
        <title>Sinomonas terricola sp. nov, isolated from litchi orchard soil in Guangdong, PR China.</title>
        <authorList>
            <person name="Jiaxin W."/>
            <person name="Yang Z."/>
            <person name="Honghui Z."/>
        </authorList>
    </citation>
    <scope>NUCLEOTIDE SEQUENCE [LARGE SCALE GENOMIC DNA]</scope>
    <source>
        <strain evidence="2 3">JGH33</strain>
    </source>
</reference>
<accession>A0ABU5T823</accession>
<dbReference type="InterPro" id="IPR003594">
    <property type="entry name" value="HATPase_dom"/>
</dbReference>
<dbReference type="CDD" id="cd16936">
    <property type="entry name" value="HATPase_RsbW-like"/>
    <property type="match status" value="1"/>
</dbReference>